<reference evidence="1" key="1">
    <citation type="submission" date="2018-05" db="EMBL/GenBank/DDBJ databases">
        <authorList>
            <person name="Lanie J.A."/>
            <person name="Ng W.-L."/>
            <person name="Kazmierczak K.M."/>
            <person name="Andrzejewski T.M."/>
            <person name="Davidsen T.M."/>
            <person name="Wayne K.J."/>
            <person name="Tettelin H."/>
            <person name="Glass J.I."/>
            <person name="Rusch D."/>
            <person name="Podicherti R."/>
            <person name="Tsui H.-C.T."/>
            <person name="Winkler M.E."/>
        </authorList>
    </citation>
    <scope>NUCLEOTIDE SEQUENCE</scope>
</reference>
<dbReference type="PANTHER" id="PTHR11941:SF124">
    <property type="entry name" value="ENOYL-COA HYDRATASE ECHA13-RELATED"/>
    <property type="match status" value="1"/>
</dbReference>
<dbReference type="CDD" id="cd06558">
    <property type="entry name" value="crotonase-like"/>
    <property type="match status" value="1"/>
</dbReference>
<dbReference type="InterPro" id="IPR029045">
    <property type="entry name" value="ClpP/crotonase-like_dom_sf"/>
</dbReference>
<dbReference type="PANTHER" id="PTHR11941">
    <property type="entry name" value="ENOYL-COA HYDRATASE-RELATED"/>
    <property type="match status" value="1"/>
</dbReference>
<dbReference type="EMBL" id="UINC01044897">
    <property type="protein sequence ID" value="SVB50970.1"/>
    <property type="molecule type" value="Genomic_DNA"/>
</dbReference>
<dbReference type="InterPro" id="IPR001753">
    <property type="entry name" value="Enoyl-CoA_hydra/iso"/>
</dbReference>
<dbReference type="Gene3D" id="3.90.226.10">
    <property type="entry name" value="2-enoyl-CoA Hydratase, Chain A, domain 1"/>
    <property type="match status" value="1"/>
</dbReference>
<sequence>MADTFEFIRYEGVAKGVANIALARPDKRNAQNKAMLYELNGALDLACHDDDCKVIMLSADGPDFSSGHDMRDRAPMNHDPVSTWGGFGQPGIEGHWAFEEELYLGFCWRWRNIPKPTMVQVQGRVIAGGLMLVWPFDIIIASEDARFSDPVVAFGVNGVEYFAHPWEVGVRKAKEMLYTGEAITADEAKALGMVNHVVSRDELSDFSTKMAEHIARQPMVGLKLAKQSVNQMQDAQGLWPALQAAMSLQHMGHAHERLIHQTAVEPEGEAIIKSQAKKARPNEFE</sequence>
<gene>
    <name evidence="1" type="ORF">METZ01_LOCUS203824</name>
</gene>
<name>A0A382EJT6_9ZZZZ</name>
<dbReference type="GO" id="GO:0006635">
    <property type="term" value="P:fatty acid beta-oxidation"/>
    <property type="evidence" value="ECO:0007669"/>
    <property type="project" value="TreeGrafter"/>
</dbReference>
<dbReference type="NCBIfam" id="NF006140">
    <property type="entry name" value="PRK08290.1"/>
    <property type="match status" value="1"/>
</dbReference>
<organism evidence="1">
    <name type="scientific">marine metagenome</name>
    <dbReference type="NCBI Taxonomy" id="408172"/>
    <lineage>
        <taxon>unclassified sequences</taxon>
        <taxon>metagenomes</taxon>
        <taxon>ecological metagenomes</taxon>
    </lineage>
</organism>
<evidence type="ECO:0008006" key="2">
    <source>
        <dbReference type="Google" id="ProtNLM"/>
    </source>
</evidence>
<dbReference type="AlphaFoldDB" id="A0A382EJT6"/>
<evidence type="ECO:0000313" key="1">
    <source>
        <dbReference type="EMBL" id="SVB50970.1"/>
    </source>
</evidence>
<accession>A0A382EJT6</accession>
<dbReference type="Pfam" id="PF00378">
    <property type="entry name" value="ECH_1"/>
    <property type="match status" value="1"/>
</dbReference>
<protein>
    <recommendedName>
        <fullName evidence="2">Enoyl-CoA hydratase</fullName>
    </recommendedName>
</protein>
<dbReference type="SUPFAM" id="SSF52096">
    <property type="entry name" value="ClpP/crotonase"/>
    <property type="match status" value="1"/>
</dbReference>
<proteinExistence type="predicted"/>